<evidence type="ECO:0000313" key="3">
    <source>
        <dbReference type="Proteomes" id="UP000552644"/>
    </source>
</evidence>
<sequence length="68" mass="7405">MSAPPCFRIPRTIDPSVWRLVLLLILLIFVIVAHLLGMPAEQVTLAVATMTGAVLQLTGAPARRARTR</sequence>
<dbReference type="Proteomes" id="UP000552644">
    <property type="component" value="Unassembled WGS sequence"/>
</dbReference>
<keyword evidence="1" id="KW-0812">Transmembrane</keyword>
<feature type="transmembrane region" description="Helical" evidence="1">
    <location>
        <begin position="17"/>
        <end position="37"/>
    </location>
</feature>
<proteinExistence type="predicted"/>
<name>A0A7W7QU48_9ACTN</name>
<accession>A0A7W7QU48</accession>
<gene>
    <name evidence="2" type="ORF">FHS44_006936</name>
</gene>
<keyword evidence="1" id="KW-1133">Transmembrane helix</keyword>
<protein>
    <submittedName>
        <fullName evidence="2">Uncharacterized protein</fullName>
    </submittedName>
</protein>
<keyword evidence="1" id="KW-0472">Membrane</keyword>
<keyword evidence="3" id="KW-1185">Reference proteome</keyword>
<dbReference type="RefSeq" id="WP_184722654.1">
    <property type="nucleotide sequence ID" value="NZ_JACHJP010000011.1"/>
</dbReference>
<reference evidence="2 3" key="1">
    <citation type="submission" date="2020-08" db="EMBL/GenBank/DDBJ databases">
        <title>Genomic Encyclopedia of Type Strains, Phase III (KMG-III): the genomes of soil and plant-associated and newly described type strains.</title>
        <authorList>
            <person name="Whitman W."/>
        </authorList>
    </citation>
    <scope>NUCLEOTIDE SEQUENCE [LARGE SCALE GENOMIC DNA]</scope>
    <source>
        <strain evidence="2 3">CECT 8840</strain>
    </source>
</reference>
<dbReference type="AlphaFoldDB" id="A0A7W7QU48"/>
<organism evidence="2 3">
    <name type="scientific">Streptosporangium saharense</name>
    <dbReference type="NCBI Taxonomy" id="1706840"/>
    <lineage>
        <taxon>Bacteria</taxon>
        <taxon>Bacillati</taxon>
        <taxon>Actinomycetota</taxon>
        <taxon>Actinomycetes</taxon>
        <taxon>Streptosporangiales</taxon>
        <taxon>Streptosporangiaceae</taxon>
        <taxon>Streptosporangium</taxon>
    </lineage>
</organism>
<dbReference type="EMBL" id="JACHJP010000011">
    <property type="protein sequence ID" value="MBB4919792.1"/>
    <property type="molecule type" value="Genomic_DNA"/>
</dbReference>
<evidence type="ECO:0000313" key="2">
    <source>
        <dbReference type="EMBL" id="MBB4919792.1"/>
    </source>
</evidence>
<comment type="caution">
    <text evidence="2">The sequence shown here is derived from an EMBL/GenBank/DDBJ whole genome shotgun (WGS) entry which is preliminary data.</text>
</comment>
<evidence type="ECO:0000256" key="1">
    <source>
        <dbReference type="SAM" id="Phobius"/>
    </source>
</evidence>